<dbReference type="EMBL" id="JBHLUE010000016">
    <property type="protein sequence ID" value="MFC0566266.1"/>
    <property type="molecule type" value="Genomic_DNA"/>
</dbReference>
<protein>
    <submittedName>
        <fullName evidence="2">Uncharacterized protein</fullName>
    </submittedName>
</protein>
<organism evidence="2 3">
    <name type="scientific">Plantactinospora siamensis</name>
    <dbReference type="NCBI Taxonomy" id="555372"/>
    <lineage>
        <taxon>Bacteria</taxon>
        <taxon>Bacillati</taxon>
        <taxon>Actinomycetota</taxon>
        <taxon>Actinomycetes</taxon>
        <taxon>Micromonosporales</taxon>
        <taxon>Micromonosporaceae</taxon>
        <taxon>Plantactinospora</taxon>
    </lineage>
</organism>
<keyword evidence="3" id="KW-1185">Reference proteome</keyword>
<dbReference type="RefSeq" id="WP_377340816.1">
    <property type="nucleotide sequence ID" value="NZ_JBHLUE010000016.1"/>
</dbReference>
<evidence type="ECO:0000256" key="1">
    <source>
        <dbReference type="SAM" id="MobiDB-lite"/>
    </source>
</evidence>
<accession>A0ABV6NZR7</accession>
<reference evidence="2 3" key="1">
    <citation type="submission" date="2024-09" db="EMBL/GenBank/DDBJ databases">
        <authorList>
            <person name="Sun Q."/>
            <person name="Mori K."/>
        </authorList>
    </citation>
    <scope>NUCLEOTIDE SEQUENCE [LARGE SCALE GENOMIC DNA]</scope>
    <source>
        <strain evidence="2 3">TBRC 2205</strain>
    </source>
</reference>
<dbReference type="Proteomes" id="UP001589894">
    <property type="component" value="Unassembled WGS sequence"/>
</dbReference>
<sequence length="123" mass="12463">MYVRLASAWTDISGAVHQAGDVVDIDVVTLAELEEQGVVEDYSGRDGDADAVDGHAHATRIGPGPTAPPKSKIEGLIGPGPTVPPEDGAESQSRIGPGPTVPPEDGSQPEGLIGPGPTAPPRD</sequence>
<feature type="compositionally biased region" description="Basic and acidic residues" evidence="1">
    <location>
        <begin position="42"/>
        <end position="56"/>
    </location>
</feature>
<evidence type="ECO:0000313" key="2">
    <source>
        <dbReference type="EMBL" id="MFC0566266.1"/>
    </source>
</evidence>
<feature type="region of interest" description="Disordered" evidence="1">
    <location>
        <begin position="39"/>
        <end position="123"/>
    </location>
</feature>
<name>A0ABV6NZR7_9ACTN</name>
<proteinExistence type="predicted"/>
<gene>
    <name evidence="2" type="ORF">ACFFHU_19265</name>
</gene>
<comment type="caution">
    <text evidence="2">The sequence shown here is derived from an EMBL/GenBank/DDBJ whole genome shotgun (WGS) entry which is preliminary data.</text>
</comment>
<evidence type="ECO:0000313" key="3">
    <source>
        <dbReference type="Proteomes" id="UP001589894"/>
    </source>
</evidence>